<organism evidence="1 2">
    <name type="scientific">Salinithrix halophila</name>
    <dbReference type="NCBI Taxonomy" id="1485204"/>
    <lineage>
        <taxon>Bacteria</taxon>
        <taxon>Bacillati</taxon>
        <taxon>Bacillota</taxon>
        <taxon>Bacilli</taxon>
        <taxon>Bacillales</taxon>
        <taxon>Thermoactinomycetaceae</taxon>
        <taxon>Salinithrix</taxon>
    </lineage>
</organism>
<dbReference type="EMBL" id="JBHSAP010000007">
    <property type="protein sequence ID" value="MFC4075837.1"/>
    <property type="molecule type" value="Genomic_DNA"/>
</dbReference>
<gene>
    <name evidence="1" type="ORF">ACFOUO_03335</name>
</gene>
<dbReference type="RefSeq" id="WP_380702135.1">
    <property type="nucleotide sequence ID" value="NZ_JBHSAP010000007.1"/>
</dbReference>
<dbReference type="Pfam" id="PF14375">
    <property type="entry name" value="Cys_rich_CWC"/>
    <property type="match status" value="1"/>
</dbReference>
<proteinExistence type="predicted"/>
<name>A0ABV8JGA0_9BACL</name>
<evidence type="ECO:0000313" key="1">
    <source>
        <dbReference type="EMBL" id="MFC4075837.1"/>
    </source>
</evidence>
<reference evidence="2" key="1">
    <citation type="journal article" date="2019" name="Int. J. Syst. Evol. Microbiol.">
        <title>The Global Catalogue of Microorganisms (GCM) 10K type strain sequencing project: providing services to taxonomists for standard genome sequencing and annotation.</title>
        <authorList>
            <consortium name="The Broad Institute Genomics Platform"/>
            <consortium name="The Broad Institute Genome Sequencing Center for Infectious Disease"/>
            <person name="Wu L."/>
            <person name="Ma J."/>
        </authorList>
    </citation>
    <scope>NUCLEOTIDE SEQUENCE [LARGE SCALE GENOMIC DNA]</scope>
    <source>
        <strain evidence="2">IBRC-M 10813</strain>
    </source>
</reference>
<accession>A0ABV8JGA0</accession>
<protein>
    <submittedName>
        <fullName evidence="1">Cysteine-rich CWC family protein</fullName>
    </submittedName>
</protein>
<sequence>MVEPNQAAFCPICGKDNDCGNLAGKPRGTCWCDKEVFPPEILERVSSEQRKACICQGCVKRYKKE</sequence>
<keyword evidence="2" id="KW-1185">Reference proteome</keyword>
<dbReference type="InterPro" id="IPR032720">
    <property type="entry name" value="Cys_rich_CWC"/>
</dbReference>
<evidence type="ECO:0000313" key="2">
    <source>
        <dbReference type="Proteomes" id="UP001595843"/>
    </source>
</evidence>
<dbReference type="Proteomes" id="UP001595843">
    <property type="component" value="Unassembled WGS sequence"/>
</dbReference>
<comment type="caution">
    <text evidence="1">The sequence shown here is derived from an EMBL/GenBank/DDBJ whole genome shotgun (WGS) entry which is preliminary data.</text>
</comment>